<dbReference type="InterPro" id="IPR051714">
    <property type="entry name" value="Znf_CCHC_NABP"/>
</dbReference>
<feature type="domain" description="CCHC-type" evidence="3">
    <location>
        <begin position="245"/>
        <end position="261"/>
    </location>
</feature>
<feature type="domain" description="CCHC-type" evidence="3">
    <location>
        <begin position="552"/>
        <end position="568"/>
    </location>
</feature>
<keyword evidence="4" id="KW-1185">Reference proteome</keyword>
<evidence type="ECO:0000313" key="4">
    <source>
        <dbReference type="Proteomes" id="UP000887540"/>
    </source>
</evidence>
<dbReference type="AlphaFoldDB" id="A0A914DU96"/>
<dbReference type="Proteomes" id="UP000887540">
    <property type="component" value="Unplaced"/>
</dbReference>
<feature type="coiled-coil region" evidence="1">
    <location>
        <begin position="496"/>
        <end position="524"/>
    </location>
</feature>
<evidence type="ECO:0000256" key="1">
    <source>
        <dbReference type="SAM" id="Coils"/>
    </source>
</evidence>
<dbReference type="GO" id="GO:0003676">
    <property type="term" value="F:nucleic acid binding"/>
    <property type="evidence" value="ECO:0007669"/>
    <property type="project" value="InterPro"/>
</dbReference>
<dbReference type="InterPro" id="IPR001878">
    <property type="entry name" value="Znf_CCHC"/>
</dbReference>
<dbReference type="WBParaSite" id="ACRNAN_scaffold3717.g26588.t1">
    <property type="protein sequence ID" value="ACRNAN_scaffold3717.g26588.t1"/>
    <property type="gene ID" value="ACRNAN_scaffold3717.g26588"/>
</dbReference>
<sequence>MYPNKRPRIYGENFELPPFFPPAPHLYGAPRGPAPRPFFPEPRFGRPYGRSFYEPEPYYERLPFEPGPPAQTYRYGYGGTPFNRYGGGVSHDPYGHFLHNVDIMRSERQEKTKLEKMSKKKTQRGGKQNKAAKQANLTNANTSVAKPSGGYQMKVCMNCGRSDHADLSIPEKCPHPPATDEFVLAQIKKHQEDSVGVDSLPEDDATVRELIKTELTGSDILSIQLKNIVPSNDPTECIWQMNKNLCKLCYHIGHLATDCSPEKKATPEFMHKMRLLIKLYKRKRILDAKDAGLTIVNGNIVELTKGFNKNKELEQVLGYNPREIKAEQAKLRALGLEKDITKAFVSFKKPDVKTSATTSALKRYEEEYTSVSQLPYVDINQLQPASRGVVEKVKLPVYAGNTKVIGFATPRNNWQGVEPAAPIGYPGWITQPNVTINSNNYKKPVTVAPGVRTKRPSRLVKAARKNLNETGHFTVCMNCAQRGHSAMSCKNEKVDNMVVDKRIKEAAAELKAQQENEVRMMLQRELNGTDKLSMQLKLLAPNGYAGPEALKLCKNCAKIGHKQDNCMQSRAPREEVKHIEMLLNLHRKHYAMNAGPNYTAYWL</sequence>
<dbReference type="PANTHER" id="PTHR23002">
    <property type="entry name" value="ZINC FINGER CCHC DOMAIN CONTAINING PROTEIN"/>
    <property type="match status" value="1"/>
</dbReference>
<dbReference type="Gene3D" id="4.10.60.10">
    <property type="entry name" value="Zinc finger, CCHC-type"/>
    <property type="match status" value="1"/>
</dbReference>
<proteinExistence type="predicted"/>
<reference evidence="5" key="1">
    <citation type="submission" date="2022-11" db="UniProtKB">
        <authorList>
            <consortium name="WormBaseParasite"/>
        </authorList>
    </citation>
    <scope>IDENTIFICATION</scope>
</reference>
<accession>A0A914DU96</accession>
<dbReference type="SMART" id="SM00343">
    <property type="entry name" value="ZnF_C2HC"/>
    <property type="match status" value="3"/>
</dbReference>
<feature type="region of interest" description="Disordered" evidence="2">
    <location>
        <begin position="114"/>
        <end position="145"/>
    </location>
</feature>
<feature type="compositionally biased region" description="Polar residues" evidence="2">
    <location>
        <begin position="135"/>
        <end position="145"/>
    </location>
</feature>
<evidence type="ECO:0000313" key="5">
    <source>
        <dbReference type="WBParaSite" id="ACRNAN_scaffold3717.g26588.t1"/>
    </source>
</evidence>
<evidence type="ECO:0000259" key="3">
    <source>
        <dbReference type="SMART" id="SM00343"/>
    </source>
</evidence>
<keyword evidence="1" id="KW-0175">Coiled coil</keyword>
<dbReference type="GO" id="GO:0008270">
    <property type="term" value="F:zinc ion binding"/>
    <property type="evidence" value="ECO:0007669"/>
    <property type="project" value="InterPro"/>
</dbReference>
<name>A0A914DU96_9BILA</name>
<feature type="domain" description="CCHC-type" evidence="3">
    <location>
        <begin position="475"/>
        <end position="491"/>
    </location>
</feature>
<evidence type="ECO:0000256" key="2">
    <source>
        <dbReference type="SAM" id="MobiDB-lite"/>
    </source>
</evidence>
<organism evidence="4 5">
    <name type="scientific">Acrobeloides nanus</name>
    <dbReference type="NCBI Taxonomy" id="290746"/>
    <lineage>
        <taxon>Eukaryota</taxon>
        <taxon>Metazoa</taxon>
        <taxon>Ecdysozoa</taxon>
        <taxon>Nematoda</taxon>
        <taxon>Chromadorea</taxon>
        <taxon>Rhabditida</taxon>
        <taxon>Tylenchina</taxon>
        <taxon>Cephalobomorpha</taxon>
        <taxon>Cephaloboidea</taxon>
        <taxon>Cephalobidae</taxon>
        <taxon>Acrobeloides</taxon>
    </lineage>
</organism>
<protein>
    <submittedName>
        <fullName evidence="5">CCHC-type domain-containing protein</fullName>
    </submittedName>
</protein>